<evidence type="ECO:0008006" key="10">
    <source>
        <dbReference type="Google" id="ProtNLM"/>
    </source>
</evidence>
<sequence length="329" mass="36844">MASMQNTPSMPAPIAQPNPTVQNEPTTQTNNPPSNALDSELQLVSSLAKLQKLEARIHQLRTLLPNRLLAPLAPVVEPRKEGRSLPSSPQELYQQLVQTARAGIEEVKQFQTLWHSPEMKAIWEHVEGDIKESGGQLLQPTGMWEIDYDSLLGEMIKEEKAREEEKIKDEENQELEKLRSSGQGWRGVVEGFNQRNIPGVRVVPSKNEALLAVALVKAGMVFQVQADGLKEEKDFPDWRVSSKISPGRPVTKLETSIVDCLNSRQRKWDLAYLLEMISSYSEIKTSPCKKCNKMTNAAAQLPSIRLSKSVLSPEGNRTFTFEPLHADCL</sequence>
<keyword evidence="5" id="KW-0539">Nucleus</keyword>
<feature type="compositionally biased region" description="Polar residues" evidence="7">
    <location>
        <begin position="17"/>
        <end position="37"/>
    </location>
</feature>
<dbReference type="InterPro" id="IPR021627">
    <property type="entry name" value="Mediator_Med27"/>
</dbReference>
<keyword evidence="9" id="KW-1185">Reference proteome</keyword>
<evidence type="ECO:0000313" key="8">
    <source>
        <dbReference type="EMBL" id="RJE18116.1"/>
    </source>
</evidence>
<proteinExistence type="inferred from homology"/>
<comment type="similarity">
    <text evidence="2">Belongs to the Mediator complex subunit 27 family.</text>
</comment>
<reference evidence="9" key="1">
    <citation type="submission" date="2017-02" db="EMBL/GenBank/DDBJ databases">
        <authorList>
            <person name="Tafer H."/>
            <person name="Lopandic K."/>
        </authorList>
    </citation>
    <scope>NUCLEOTIDE SEQUENCE [LARGE SCALE GENOMIC DNA]</scope>
    <source>
        <strain evidence="9">CBS 366.77</strain>
    </source>
</reference>
<keyword evidence="4" id="KW-0804">Transcription</keyword>
<dbReference type="Pfam" id="PF11571">
    <property type="entry name" value="Med27"/>
    <property type="match status" value="1"/>
</dbReference>
<keyword evidence="6" id="KW-0175">Coiled coil</keyword>
<evidence type="ECO:0000256" key="2">
    <source>
        <dbReference type="ARBA" id="ARBA00008048"/>
    </source>
</evidence>
<feature type="coiled-coil region" evidence="6">
    <location>
        <begin position="153"/>
        <end position="181"/>
    </location>
</feature>
<comment type="subcellular location">
    <subcellularLocation>
        <location evidence="1">Nucleus</location>
    </subcellularLocation>
</comment>
<dbReference type="Proteomes" id="UP000266188">
    <property type="component" value="Unassembled WGS sequence"/>
</dbReference>
<gene>
    <name evidence="8" type="ORF">PHISCL_09550</name>
</gene>
<evidence type="ECO:0000256" key="4">
    <source>
        <dbReference type="ARBA" id="ARBA00023163"/>
    </source>
</evidence>
<protein>
    <recommendedName>
        <fullName evidence="10">Mediator complex subunit 27</fullName>
    </recommendedName>
</protein>
<evidence type="ECO:0000256" key="7">
    <source>
        <dbReference type="SAM" id="MobiDB-lite"/>
    </source>
</evidence>
<dbReference type="GO" id="GO:0016592">
    <property type="term" value="C:mediator complex"/>
    <property type="evidence" value="ECO:0007669"/>
    <property type="project" value="InterPro"/>
</dbReference>
<evidence type="ECO:0000256" key="3">
    <source>
        <dbReference type="ARBA" id="ARBA00023015"/>
    </source>
</evidence>
<dbReference type="EMBL" id="MVGC01000621">
    <property type="protein sequence ID" value="RJE18116.1"/>
    <property type="molecule type" value="Genomic_DNA"/>
</dbReference>
<keyword evidence="3" id="KW-0805">Transcription regulation</keyword>
<comment type="caution">
    <text evidence="8">The sequence shown here is derived from an EMBL/GenBank/DDBJ whole genome shotgun (WGS) entry which is preliminary data.</text>
</comment>
<dbReference type="AlphaFoldDB" id="A0A3A2Z5M7"/>
<evidence type="ECO:0000313" key="9">
    <source>
        <dbReference type="Proteomes" id="UP000266188"/>
    </source>
</evidence>
<feature type="region of interest" description="Disordered" evidence="7">
    <location>
        <begin position="1"/>
        <end position="37"/>
    </location>
</feature>
<evidence type="ECO:0000256" key="5">
    <source>
        <dbReference type="ARBA" id="ARBA00023242"/>
    </source>
</evidence>
<dbReference type="OrthoDB" id="10254221at2759"/>
<dbReference type="STRING" id="2070753.A0A3A2Z5M7"/>
<accession>A0A3A2Z5M7</accession>
<name>A0A3A2Z5M7_9EURO</name>
<organism evidence="8 9">
    <name type="scientific">Aspergillus sclerotialis</name>
    <dbReference type="NCBI Taxonomy" id="2070753"/>
    <lineage>
        <taxon>Eukaryota</taxon>
        <taxon>Fungi</taxon>
        <taxon>Dikarya</taxon>
        <taxon>Ascomycota</taxon>
        <taxon>Pezizomycotina</taxon>
        <taxon>Eurotiomycetes</taxon>
        <taxon>Eurotiomycetidae</taxon>
        <taxon>Eurotiales</taxon>
        <taxon>Aspergillaceae</taxon>
        <taxon>Aspergillus</taxon>
        <taxon>Aspergillus subgen. Polypaecilum</taxon>
    </lineage>
</organism>
<evidence type="ECO:0000256" key="1">
    <source>
        <dbReference type="ARBA" id="ARBA00004123"/>
    </source>
</evidence>
<evidence type="ECO:0000256" key="6">
    <source>
        <dbReference type="SAM" id="Coils"/>
    </source>
</evidence>